<gene>
    <name evidence="6" type="ORF">EDD76_108175</name>
</gene>
<evidence type="ECO:0000256" key="2">
    <source>
        <dbReference type="ARBA" id="ARBA00006706"/>
    </source>
</evidence>
<evidence type="ECO:0000313" key="6">
    <source>
        <dbReference type="EMBL" id="TCL57640.1"/>
    </source>
</evidence>
<dbReference type="PROSITE" id="PS00723">
    <property type="entry name" value="POLYPRENYL_SYNTHASE_1"/>
    <property type="match status" value="1"/>
</dbReference>
<keyword evidence="3" id="KW-0808">Transferase</keyword>
<name>A0A4R1QYH8_9FIRM</name>
<comment type="similarity">
    <text evidence="2">Belongs to the FPP/GGPP synthase family.</text>
</comment>
<comment type="caution">
    <text evidence="6">The sequence shown here is derived from an EMBL/GenBank/DDBJ whole genome shotgun (WGS) entry which is preliminary data.</text>
</comment>
<reference evidence="6 7" key="1">
    <citation type="submission" date="2019-03" db="EMBL/GenBank/DDBJ databases">
        <title>Genomic Encyclopedia of Type Strains, Phase IV (KMG-IV): sequencing the most valuable type-strain genomes for metagenomic binning, comparative biology and taxonomic classification.</title>
        <authorList>
            <person name="Goeker M."/>
        </authorList>
    </citation>
    <scope>NUCLEOTIDE SEQUENCE [LARGE SCALE GENOMIC DNA]</scope>
    <source>
        <strain evidence="6 7">DSM 100556</strain>
    </source>
</reference>
<evidence type="ECO:0000256" key="3">
    <source>
        <dbReference type="ARBA" id="ARBA00022679"/>
    </source>
</evidence>
<dbReference type="InterPro" id="IPR033749">
    <property type="entry name" value="Polyprenyl_synt_CS"/>
</dbReference>
<keyword evidence="7" id="KW-1185">Reference proteome</keyword>
<dbReference type="InterPro" id="IPR000092">
    <property type="entry name" value="Polyprenyl_synt"/>
</dbReference>
<keyword evidence="5" id="KW-0460">Magnesium</keyword>
<dbReference type="GO" id="GO:0008299">
    <property type="term" value="P:isoprenoid biosynthetic process"/>
    <property type="evidence" value="ECO:0007669"/>
    <property type="project" value="InterPro"/>
</dbReference>
<dbReference type="PANTHER" id="PTHR12001">
    <property type="entry name" value="GERANYLGERANYL PYROPHOSPHATE SYNTHASE"/>
    <property type="match status" value="1"/>
</dbReference>
<keyword evidence="4" id="KW-0479">Metal-binding</keyword>
<comment type="cofactor">
    <cofactor evidence="1">
        <name>Mg(2+)</name>
        <dbReference type="ChEBI" id="CHEBI:18420"/>
    </cofactor>
</comment>
<evidence type="ECO:0000313" key="7">
    <source>
        <dbReference type="Proteomes" id="UP000295718"/>
    </source>
</evidence>
<evidence type="ECO:0000256" key="4">
    <source>
        <dbReference type="ARBA" id="ARBA00022723"/>
    </source>
</evidence>
<dbReference type="PANTHER" id="PTHR12001:SF85">
    <property type="entry name" value="SHORT CHAIN ISOPRENYL DIPHOSPHATE SYNTHASE"/>
    <property type="match status" value="1"/>
</dbReference>
<dbReference type="GO" id="GO:0046872">
    <property type="term" value="F:metal ion binding"/>
    <property type="evidence" value="ECO:0007669"/>
    <property type="project" value="UniProtKB-KW"/>
</dbReference>
<dbReference type="STRING" id="1469948.GCA_000732725_03861"/>
<dbReference type="GO" id="GO:0004659">
    <property type="term" value="F:prenyltransferase activity"/>
    <property type="evidence" value="ECO:0007669"/>
    <property type="project" value="InterPro"/>
</dbReference>
<dbReference type="Proteomes" id="UP000295718">
    <property type="component" value="Unassembled WGS sequence"/>
</dbReference>
<dbReference type="SUPFAM" id="SSF48576">
    <property type="entry name" value="Terpenoid synthases"/>
    <property type="match status" value="1"/>
</dbReference>
<dbReference type="OrthoDB" id="9805316at2"/>
<dbReference type="AlphaFoldDB" id="A0A4R1QYH8"/>
<dbReference type="Gene3D" id="1.10.600.10">
    <property type="entry name" value="Farnesyl Diphosphate Synthase"/>
    <property type="match status" value="1"/>
</dbReference>
<organism evidence="6 7">
    <name type="scientific">Kineothrix alysoides</name>
    <dbReference type="NCBI Taxonomy" id="1469948"/>
    <lineage>
        <taxon>Bacteria</taxon>
        <taxon>Bacillati</taxon>
        <taxon>Bacillota</taxon>
        <taxon>Clostridia</taxon>
        <taxon>Lachnospirales</taxon>
        <taxon>Lachnospiraceae</taxon>
        <taxon>Kineothrix</taxon>
    </lineage>
</organism>
<protein>
    <submittedName>
        <fullName evidence="6">Polyprenyl synthetase</fullName>
    </submittedName>
</protein>
<accession>A0A4R1QYH8</accession>
<evidence type="ECO:0000256" key="5">
    <source>
        <dbReference type="ARBA" id="ARBA00022842"/>
    </source>
</evidence>
<dbReference type="Pfam" id="PF00348">
    <property type="entry name" value="polyprenyl_synt"/>
    <property type="match status" value="1"/>
</dbReference>
<evidence type="ECO:0000256" key="1">
    <source>
        <dbReference type="ARBA" id="ARBA00001946"/>
    </source>
</evidence>
<sequence length="155" mass="17892">MELFNEINEIVRNDYNNQVLKILAGIDVYNKIPELKQVIESPGKMIRSTFTYITSFLESEESHPNLSHLSIIIEFIQAASLIHDDIIDNGLYRRGRKTVINEYGLHSALLLGDYLIFIAMRLIAEVKAEEKKNKFLKVYLHVCYICMKDRGLKAS</sequence>
<proteinExistence type="inferred from homology"/>
<dbReference type="InterPro" id="IPR008949">
    <property type="entry name" value="Isoprenoid_synthase_dom_sf"/>
</dbReference>
<dbReference type="EMBL" id="SLUO01000008">
    <property type="protein sequence ID" value="TCL57640.1"/>
    <property type="molecule type" value="Genomic_DNA"/>
</dbReference>